<reference evidence="2 3" key="1">
    <citation type="submission" date="2019-09" db="EMBL/GenBank/DDBJ databases">
        <title>Bird 10,000 Genomes (B10K) Project - Family phase.</title>
        <authorList>
            <person name="Zhang G."/>
        </authorList>
    </citation>
    <scope>NUCLEOTIDE SEQUENCE [LARGE SCALE GENOMIC DNA]</scope>
    <source>
        <strain evidence="2">B10K-DU-003-06</strain>
    </source>
</reference>
<keyword evidence="1" id="KW-0812">Transmembrane</keyword>
<name>A0A7K5B5P5_9FURN</name>
<dbReference type="CDD" id="cd09851">
    <property type="entry name" value="HTLV-1-like_HR1-HR2"/>
    <property type="match status" value="1"/>
</dbReference>
<protein>
    <submittedName>
        <fullName evidence="2">ENV1 protein</fullName>
    </submittedName>
</protein>
<feature type="transmembrane region" description="Helical" evidence="1">
    <location>
        <begin position="212"/>
        <end position="238"/>
    </location>
</feature>
<dbReference type="EMBL" id="VYZD01000540">
    <property type="protein sequence ID" value="NWR91070.1"/>
    <property type="molecule type" value="Genomic_DNA"/>
</dbReference>
<organism evidence="2 3">
    <name type="scientific">Furnarius figulus</name>
    <dbReference type="NCBI Taxonomy" id="463165"/>
    <lineage>
        <taxon>Eukaryota</taxon>
        <taxon>Metazoa</taxon>
        <taxon>Chordata</taxon>
        <taxon>Craniata</taxon>
        <taxon>Vertebrata</taxon>
        <taxon>Euteleostomi</taxon>
        <taxon>Archelosauria</taxon>
        <taxon>Archosauria</taxon>
        <taxon>Dinosauria</taxon>
        <taxon>Saurischia</taxon>
        <taxon>Theropoda</taxon>
        <taxon>Coelurosauria</taxon>
        <taxon>Aves</taxon>
        <taxon>Neognathae</taxon>
        <taxon>Neoaves</taxon>
        <taxon>Telluraves</taxon>
        <taxon>Australaves</taxon>
        <taxon>Passeriformes</taxon>
        <taxon>Furnariidae</taxon>
        <taxon>Furnarius</taxon>
    </lineage>
</organism>
<accession>A0A7K5B5P5</accession>
<dbReference type="Proteomes" id="UP000529852">
    <property type="component" value="Unassembled WGS sequence"/>
</dbReference>
<dbReference type="Pfam" id="PF00429">
    <property type="entry name" value="TLV_coat"/>
    <property type="match status" value="1"/>
</dbReference>
<evidence type="ECO:0000313" key="3">
    <source>
        <dbReference type="Proteomes" id="UP000529852"/>
    </source>
</evidence>
<feature type="transmembrane region" description="Helical" evidence="1">
    <location>
        <begin position="84"/>
        <end position="108"/>
    </location>
</feature>
<dbReference type="AlphaFoldDB" id="A0A7K5B5P5"/>
<proteinExistence type="predicted"/>
<dbReference type="Gene3D" id="1.10.287.210">
    <property type="match status" value="1"/>
</dbReference>
<keyword evidence="1" id="KW-1133">Transmembrane helix</keyword>
<evidence type="ECO:0000256" key="1">
    <source>
        <dbReference type="SAM" id="Phobius"/>
    </source>
</evidence>
<keyword evidence="1" id="KW-0472">Membrane</keyword>
<evidence type="ECO:0000313" key="2">
    <source>
        <dbReference type="EMBL" id="NWR91070.1"/>
    </source>
</evidence>
<keyword evidence="3" id="KW-1185">Reference proteome</keyword>
<dbReference type="PANTHER" id="PTHR10424">
    <property type="entry name" value="VIRAL ENVELOPE PROTEIN"/>
    <property type="match status" value="1"/>
</dbReference>
<gene>
    <name evidence="2" type="primary">Env1_0</name>
    <name evidence="2" type="ORF">FURFIG_R15493</name>
</gene>
<feature type="non-terminal residue" evidence="2">
    <location>
        <position position="1"/>
    </location>
</feature>
<dbReference type="InterPro" id="IPR018154">
    <property type="entry name" value="TLV/ENV_coat_polyprotein"/>
</dbReference>
<sequence length="252" mass="28202">KELCGMQKPGSRRVKGRWVLPSEGGWWICSQIGLTPCVSLKVFNASKDYCIQVRVIPRVLYHPESSMYEYWEKKNHGISKREPFTAITVALLLGLGGGGFGAGIASLVEQNKGFISLRAAVDEDLERLEKSISYLEKSLTSLSEVVLQNRRGLDLVFLEKGGVCAALQEECCFYADHTGVVRDSLPKVREGIEKRKREREIQPKWWFDQLPWLTPVISSIVGPLVVIILILTFGPCILNKVSNLVKSRLEAA</sequence>
<dbReference type="PANTHER" id="PTHR10424:SF82">
    <property type="entry name" value="ENVELOPE GLYCOPROTEIN-RELATED"/>
    <property type="match status" value="1"/>
</dbReference>
<feature type="non-terminal residue" evidence="2">
    <location>
        <position position="252"/>
    </location>
</feature>
<dbReference type="SUPFAM" id="SSF58069">
    <property type="entry name" value="Virus ectodomain"/>
    <property type="match status" value="1"/>
</dbReference>
<comment type="caution">
    <text evidence="2">The sequence shown here is derived from an EMBL/GenBank/DDBJ whole genome shotgun (WGS) entry which is preliminary data.</text>
</comment>